<evidence type="ECO:0000256" key="1">
    <source>
        <dbReference type="SAM" id="MobiDB-lite"/>
    </source>
</evidence>
<accession>A0A1I8A6F1</accession>
<name>A0A1I8A6F1_9BILA</name>
<evidence type="ECO:0000313" key="2">
    <source>
        <dbReference type="Proteomes" id="UP000095287"/>
    </source>
</evidence>
<dbReference type="AlphaFoldDB" id="A0A1I8A6F1"/>
<organism evidence="2 3">
    <name type="scientific">Steinernema glaseri</name>
    <dbReference type="NCBI Taxonomy" id="37863"/>
    <lineage>
        <taxon>Eukaryota</taxon>
        <taxon>Metazoa</taxon>
        <taxon>Ecdysozoa</taxon>
        <taxon>Nematoda</taxon>
        <taxon>Chromadorea</taxon>
        <taxon>Rhabditida</taxon>
        <taxon>Tylenchina</taxon>
        <taxon>Panagrolaimomorpha</taxon>
        <taxon>Strongyloidoidea</taxon>
        <taxon>Steinernematidae</taxon>
        <taxon>Steinernema</taxon>
    </lineage>
</organism>
<evidence type="ECO:0000313" key="3">
    <source>
        <dbReference type="WBParaSite" id="L893_g33482.t1"/>
    </source>
</evidence>
<feature type="compositionally biased region" description="Polar residues" evidence="1">
    <location>
        <begin position="45"/>
        <end position="54"/>
    </location>
</feature>
<feature type="region of interest" description="Disordered" evidence="1">
    <location>
        <begin position="22"/>
        <end position="120"/>
    </location>
</feature>
<dbReference type="WBParaSite" id="L893_g33482.t1">
    <property type="protein sequence ID" value="L893_g33482.t1"/>
    <property type="gene ID" value="L893_g33482"/>
</dbReference>
<sequence length="153" mass="16914">MHLFVNLHHLHLRLLDPSQRLQKPPETWTKRPANKIVFNPKTLDTPRTPTTSAQPARERKNASTTKAWSPSRHLYGRSHPEASGRGGPPAADRSGLQSRPKGLGGSPEQTKTSMDQSKDDKPFLKVLDGIHTVKALEVNNPKASVLCTAFLTE</sequence>
<reference evidence="3" key="1">
    <citation type="submission" date="2016-11" db="UniProtKB">
        <authorList>
            <consortium name="WormBaseParasite"/>
        </authorList>
    </citation>
    <scope>IDENTIFICATION</scope>
</reference>
<protein>
    <submittedName>
        <fullName evidence="3">Kinesin motor domain-containing protein</fullName>
    </submittedName>
</protein>
<keyword evidence="2" id="KW-1185">Reference proteome</keyword>
<proteinExistence type="predicted"/>
<dbReference type="Proteomes" id="UP000095287">
    <property type="component" value="Unplaced"/>
</dbReference>